<dbReference type="AlphaFoldDB" id="A0AAD7RTU4"/>
<sequence>MCVPHKKPSYPSFNLSAHWYTPELRLLKTMGRSCNAVLSTIPTKILNSLQLVQNSAARTATHLHSHGHTTADLRLLHPAHFSPRLLALLITHHVCLY</sequence>
<proteinExistence type="predicted"/>
<evidence type="ECO:0000313" key="1">
    <source>
        <dbReference type="EMBL" id="KAJ8390085.1"/>
    </source>
</evidence>
<keyword evidence="2" id="KW-1185">Reference proteome</keyword>
<name>A0AAD7RTU4_9TELE</name>
<dbReference type="Proteomes" id="UP001221898">
    <property type="component" value="Unassembled WGS sequence"/>
</dbReference>
<reference evidence="1" key="1">
    <citation type="journal article" date="2023" name="Science">
        <title>Genome structures resolve the early diversification of teleost fishes.</title>
        <authorList>
            <person name="Parey E."/>
            <person name="Louis A."/>
            <person name="Montfort J."/>
            <person name="Bouchez O."/>
            <person name="Roques C."/>
            <person name="Iampietro C."/>
            <person name="Lluch J."/>
            <person name="Castinel A."/>
            <person name="Donnadieu C."/>
            <person name="Desvignes T."/>
            <person name="Floi Bucao C."/>
            <person name="Jouanno E."/>
            <person name="Wen M."/>
            <person name="Mejri S."/>
            <person name="Dirks R."/>
            <person name="Jansen H."/>
            <person name="Henkel C."/>
            <person name="Chen W.J."/>
            <person name="Zahm M."/>
            <person name="Cabau C."/>
            <person name="Klopp C."/>
            <person name="Thompson A.W."/>
            <person name="Robinson-Rechavi M."/>
            <person name="Braasch I."/>
            <person name="Lecointre G."/>
            <person name="Bobe J."/>
            <person name="Postlethwait J.H."/>
            <person name="Berthelot C."/>
            <person name="Roest Crollius H."/>
            <person name="Guiguen Y."/>
        </authorList>
    </citation>
    <scope>NUCLEOTIDE SEQUENCE</scope>
    <source>
        <strain evidence="1">NC1722</strain>
    </source>
</reference>
<dbReference type="EMBL" id="JAINUG010000174">
    <property type="protein sequence ID" value="KAJ8390085.1"/>
    <property type="molecule type" value="Genomic_DNA"/>
</dbReference>
<protein>
    <submittedName>
        <fullName evidence="1">Uncharacterized protein</fullName>
    </submittedName>
</protein>
<evidence type="ECO:0000313" key="2">
    <source>
        <dbReference type="Proteomes" id="UP001221898"/>
    </source>
</evidence>
<comment type="caution">
    <text evidence="1">The sequence shown here is derived from an EMBL/GenBank/DDBJ whole genome shotgun (WGS) entry which is preliminary data.</text>
</comment>
<gene>
    <name evidence="1" type="ORF">AAFF_G00110990</name>
</gene>
<organism evidence="1 2">
    <name type="scientific">Aldrovandia affinis</name>
    <dbReference type="NCBI Taxonomy" id="143900"/>
    <lineage>
        <taxon>Eukaryota</taxon>
        <taxon>Metazoa</taxon>
        <taxon>Chordata</taxon>
        <taxon>Craniata</taxon>
        <taxon>Vertebrata</taxon>
        <taxon>Euteleostomi</taxon>
        <taxon>Actinopterygii</taxon>
        <taxon>Neopterygii</taxon>
        <taxon>Teleostei</taxon>
        <taxon>Notacanthiformes</taxon>
        <taxon>Halosauridae</taxon>
        <taxon>Aldrovandia</taxon>
    </lineage>
</organism>
<accession>A0AAD7RTU4</accession>